<reference evidence="10" key="2">
    <citation type="submission" date="2015-01" db="EMBL/GenBank/DDBJ databases">
        <title>Evolutionary Origins and Diversification of the Mycorrhizal Mutualists.</title>
        <authorList>
            <consortium name="DOE Joint Genome Institute"/>
            <consortium name="Mycorrhizal Genomics Consortium"/>
            <person name="Kohler A."/>
            <person name="Kuo A."/>
            <person name="Nagy L.G."/>
            <person name="Floudas D."/>
            <person name="Copeland A."/>
            <person name="Barry K.W."/>
            <person name="Cichocki N."/>
            <person name="Veneault-Fourrey C."/>
            <person name="LaButti K."/>
            <person name="Lindquist E.A."/>
            <person name="Lipzen A."/>
            <person name="Lundell T."/>
            <person name="Morin E."/>
            <person name="Murat C."/>
            <person name="Riley R."/>
            <person name="Ohm R."/>
            <person name="Sun H."/>
            <person name="Tunlid A."/>
            <person name="Henrissat B."/>
            <person name="Grigoriev I.V."/>
            <person name="Hibbett D.S."/>
            <person name="Martin F."/>
        </authorList>
    </citation>
    <scope>NUCLEOTIDE SEQUENCE [LARGE SCALE GENOMIC DNA]</scope>
    <source>
        <strain evidence="10">F 1598</strain>
    </source>
</reference>
<evidence type="ECO:0000256" key="7">
    <source>
        <dbReference type="SAM" id="MobiDB-lite"/>
    </source>
</evidence>
<feature type="compositionally biased region" description="Basic and acidic residues" evidence="7">
    <location>
        <begin position="12"/>
        <end position="23"/>
    </location>
</feature>
<feature type="region of interest" description="Disordered" evidence="7">
    <location>
        <begin position="1"/>
        <end position="23"/>
    </location>
</feature>
<dbReference type="InterPro" id="IPR010625">
    <property type="entry name" value="CHCH"/>
</dbReference>
<proteinExistence type="inferred from homology"/>
<dbReference type="EMBL" id="KN832992">
    <property type="protein sequence ID" value="KIM83021.1"/>
    <property type="molecule type" value="Genomic_DNA"/>
</dbReference>
<dbReference type="InterPro" id="IPR051040">
    <property type="entry name" value="COX23"/>
</dbReference>
<reference evidence="9 10" key="1">
    <citation type="submission" date="2014-04" db="EMBL/GenBank/DDBJ databases">
        <authorList>
            <consortium name="DOE Joint Genome Institute"/>
            <person name="Kuo A."/>
            <person name="Tarkka M."/>
            <person name="Buscot F."/>
            <person name="Kohler A."/>
            <person name="Nagy L.G."/>
            <person name="Floudas D."/>
            <person name="Copeland A."/>
            <person name="Barry K.W."/>
            <person name="Cichocki N."/>
            <person name="Veneault-Fourrey C."/>
            <person name="LaButti K."/>
            <person name="Lindquist E.A."/>
            <person name="Lipzen A."/>
            <person name="Lundell T."/>
            <person name="Morin E."/>
            <person name="Murat C."/>
            <person name="Sun H."/>
            <person name="Tunlid A."/>
            <person name="Henrissat B."/>
            <person name="Grigoriev I.V."/>
            <person name="Hibbett D.S."/>
            <person name="Martin F."/>
            <person name="Nordberg H.P."/>
            <person name="Cantor M.N."/>
            <person name="Hua S.X."/>
        </authorList>
    </citation>
    <scope>NUCLEOTIDE SEQUENCE [LARGE SCALE GENOMIC DNA]</scope>
    <source>
        <strain evidence="9 10">F 1598</strain>
    </source>
</reference>
<dbReference type="Pfam" id="PF06747">
    <property type="entry name" value="CHCH"/>
    <property type="match status" value="1"/>
</dbReference>
<dbReference type="STRING" id="765440.A0A0C3FWV0"/>
<dbReference type="PROSITE" id="PS51808">
    <property type="entry name" value="CHCH"/>
    <property type="match status" value="1"/>
</dbReference>
<dbReference type="PANTHER" id="PTHR46811">
    <property type="entry name" value="COILED-COIL-HELIX-COILED-COIL-HELIX DOMAIN-CONTAINING PROTEIN 7"/>
    <property type="match status" value="1"/>
</dbReference>
<dbReference type="Gene3D" id="1.10.287.1130">
    <property type="entry name" value="CytochromE C oxidase copper chaperone"/>
    <property type="match status" value="1"/>
</dbReference>
<comment type="function">
    <text evidence="1">Required for the assembly of cytochrome c oxidase.</text>
</comment>
<accession>A0A0C3FWV0</accession>
<dbReference type="HOGENOM" id="CLU_157422_2_0_1"/>
<evidence type="ECO:0000256" key="1">
    <source>
        <dbReference type="ARBA" id="ARBA00003875"/>
    </source>
</evidence>
<dbReference type="OrthoDB" id="9971592at2759"/>
<evidence type="ECO:0000256" key="5">
    <source>
        <dbReference type="ARBA" id="ARBA00038264"/>
    </source>
</evidence>
<name>A0A0C3FWV0_PILCF</name>
<dbReference type="AlphaFoldDB" id="A0A0C3FWV0"/>
<gene>
    <name evidence="9" type="ORF">PILCRDRAFT_70082</name>
</gene>
<comment type="similarity">
    <text evidence="5">Belongs to the COX23 family.</text>
</comment>
<dbReference type="Proteomes" id="UP000054166">
    <property type="component" value="Unassembled WGS sequence"/>
</dbReference>
<evidence type="ECO:0000256" key="6">
    <source>
        <dbReference type="ARBA" id="ARBA00041104"/>
    </source>
</evidence>
<evidence type="ECO:0000259" key="8">
    <source>
        <dbReference type="Pfam" id="PF06747"/>
    </source>
</evidence>
<organism evidence="9 10">
    <name type="scientific">Piloderma croceum (strain F 1598)</name>
    <dbReference type="NCBI Taxonomy" id="765440"/>
    <lineage>
        <taxon>Eukaryota</taxon>
        <taxon>Fungi</taxon>
        <taxon>Dikarya</taxon>
        <taxon>Basidiomycota</taxon>
        <taxon>Agaricomycotina</taxon>
        <taxon>Agaricomycetes</taxon>
        <taxon>Agaricomycetidae</taxon>
        <taxon>Atheliales</taxon>
        <taxon>Atheliaceae</taxon>
        <taxon>Piloderma</taxon>
    </lineage>
</organism>
<keyword evidence="10" id="KW-1185">Reference proteome</keyword>
<dbReference type="InterPro" id="IPR009069">
    <property type="entry name" value="Cys_alpha_HP_mot_SF"/>
</dbReference>
<feature type="domain" description="CHCH" evidence="8">
    <location>
        <begin position="35"/>
        <end position="68"/>
    </location>
</feature>
<evidence type="ECO:0000256" key="3">
    <source>
        <dbReference type="ARBA" id="ARBA00023128"/>
    </source>
</evidence>
<dbReference type="SUPFAM" id="SSF47072">
    <property type="entry name" value="Cysteine alpha-hairpin motif"/>
    <property type="match status" value="1"/>
</dbReference>
<protein>
    <recommendedName>
        <fullName evidence="6">Cytochrome c oxidase-assembly factor COX23, mitochondrial</fullName>
    </recommendedName>
</protein>
<feature type="compositionally biased region" description="Polar residues" evidence="7">
    <location>
        <begin position="1"/>
        <end position="11"/>
    </location>
</feature>
<evidence type="ECO:0000313" key="10">
    <source>
        <dbReference type="Proteomes" id="UP000054166"/>
    </source>
</evidence>
<evidence type="ECO:0000256" key="4">
    <source>
        <dbReference type="ARBA" id="ARBA00023157"/>
    </source>
</evidence>
<keyword evidence="4" id="KW-1015">Disulfide bond</keyword>
<sequence length="83" mass="9564">MSQQPGSPSSSDNRKPDNYREAFQKNISSSLISPCEQASKAAMVCLDQNNYNHAKCKDFFQTYKDCKKTWINQRKEDRKKGIV</sequence>
<dbReference type="GO" id="GO:0033108">
    <property type="term" value="P:mitochondrial respiratory chain complex assembly"/>
    <property type="evidence" value="ECO:0007669"/>
    <property type="project" value="TreeGrafter"/>
</dbReference>
<evidence type="ECO:0000313" key="9">
    <source>
        <dbReference type="EMBL" id="KIM83021.1"/>
    </source>
</evidence>
<keyword evidence="3" id="KW-0496">Mitochondrion</keyword>
<comment type="subcellular location">
    <subcellularLocation>
        <location evidence="2">Mitochondrion intermembrane space</location>
    </subcellularLocation>
</comment>
<dbReference type="GO" id="GO:0005758">
    <property type="term" value="C:mitochondrial intermembrane space"/>
    <property type="evidence" value="ECO:0007669"/>
    <property type="project" value="UniProtKB-SubCell"/>
</dbReference>
<dbReference type="InParanoid" id="A0A0C3FWV0"/>
<dbReference type="PANTHER" id="PTHR46811:SF1">
    <property type="entry name" value="COILED-COIL-HELIX-COILED-COIL-HELIX DOMAIN-CONTAINING PROTEIN 7"/>
    <property type="match status" value="1"/>
</dbReference>
<evidence type="ECO:0000256" key="2">
    <source>
        <dbReference type="ARBA" id="ARBA00004569"/>
    </source>
</evidence>